<gene>
    <name evidence="1" type="ORF">DEO72_LG1g2462</name>
</gene>
<reference evidence="1 2" key="1">
    <citation type="submission" date="2019-04" db="EMBL/GenBank/DDBJ databases">
        <title>An improved genome assembly and genetic linkage map for asparagus bean, Vigna unguiculata ssp. sesquipedialis.</title>
        <authorList>
            <person name="Xia Q."/>
            <person name="Zhang R."/>
            <person name="Dong Y."/>
        </authorList>
    </citation>
    <scope>NUCLEOTIDE SEQUENCE [LARGE SCALE GENOMIC DNA]</scope>
    <source>
        <tissue evidence="1">Leaf</tissue>
    </source>
</reference>
<organism evidence="1 2">
    <name type="scientific">Vigna unguiculata</name>
    <name type="common">Cowpea</name>
    <dbReference type="NCBI Taxonomy" id="3917"/>
    <lineage>
        <taxon>Eukaryota</taxon>
        <taxon>Viridiplantae</taxon>
        <taxon>Streptophyta</taxon>
        <taxon>Embryophyta</taxon>
        <taxon>Tracheophyta</taxon>
        <taxon>Spermatophyta</taxon>
        <taxon>Magnoliopsida</taxon>
        <taxon>eudicotyledons</taxon>
        <taxon>Gunneridae</taxon>
        <taxon>Pentapetalae</taxon>
        <taxon>rosids</taxon>
        <taxon>fabids</taxon>
        <taxon>Fabales</taxon>
        <taxon>Fabaceae</taxon>
        <taxon>Papilionoideae</taxon>
        <taxon>50 kb inversion clade</taxon>
        <taxon>NPAAA clade</taxon>
        <taxon>indigoferoid/millettioid clade</taxon>
        <taxon>Phaseoleae</taxon>
        <taxon>Vigna</taxon>
    </lineage>
</organism>
<dbReference type="EMBL" id="CP039345">
    <property type="protein sequence ID" value="QCD78826.1"/>
    <property type="molecule type" value="Genomic_DNA"/>
</dbReference>
<name>A0A4D6KLB4_VIGUN</name>
<dbReference type="Proteomes" id="UP000501690">
    <property type="component" value="Linkage Group LG1"/>
</dbReference>
<evidence type="ECO:0000313" key="2">
    <source>
        <dbReference type="Proteomes" id="UP000501690"/>
    </source>
</evidence>
<protein>
    <submittedName>
        <fullName evidence="1">Uncharacterized protein</fullName>
    </submittedName>
</protein>
<dbReference type="AlphaFoldDB" id="A0A4D6KLB4"/>
<sequence length="100" mass="10639">MVWTTTASLQRHFSAWLLWRCSDGCKFHGENGAVQICVDAGRDEVARSSSSPATWVLRFQVGGVAGAGRDLRGDDGGCAFAHGGMKMEALLRRVAAGTVV</sequence>
<evidence type="ECO:0000313" key="1">
    <source>
        <dbReference type="EMBL" id="QCD78826.1"/>
    </source>
</evidence>
<keyword evidence="2" id="KW-1185">Reference proteome</keyword>
<proteinExistence type="predicted"/>
<accession>A0A4D6KLB4</accession>